<feature type="compositionally biased region" description="Basic and acidic residues" evidence="2">
    <location>
        <begin position="51"/>
        <end position="61"/>
    </location>
</feature>
<reference evidence="4 5" key="2">
    <citation type="submission" date="2024-01" db="EMBL/GenBank/DDBJ databases">
        <title>Comparative genomics of Cryptococcus and Kwoniella reveals pathogenesis evolution and contrasting modes of karyotype evolution via chromosome fusion or intercentromeric recombination.</title>
        <authorList>
            <person name="Coelho M.A."/>
            <person name="David-Palma M."/>
            <person name="Shea T."/>
            <person name="Bowers K."/>
            <person name="Mcginley-Smith S."/>
            <person name="Mohammad A.W."/>
            <person name="Gnirke A."/>
            <person name="Yurkov A.M."/>
            <person name="Nowrousian M."/>
            <person name="Sun S."/>
            <person name="Cuomo C.A."/>
            <person name="Heitman J."/>
        </authorList>
    </citation>
    <scope>NUCLEOTIDE SEQUENCE [LARGE SCALE GENOMIC DNA]</scope>
    <source>
        <strain evidence="4 5">IND107</strain>
    </source>
</reference>
<evidence type="ECO:0000256" key="2">
    <source>
        <dbReference type="SAM" id="MobiDB-lite"/>
    </source>
</evidence>
<dbReference type="RefSeq" id="XP_066615105.1">
    <property type="nucleotide sequence ID" value="XM_066756328.1"/>
</dbReference>
<dbReference type="InterPro" id="IPR021150">
    <property type="entry name" value="Ubiq_cyt_c_chap"/>
</dbReference>
<feature type="compositionally biased region" description="Basic residues" evidence="2">
    <location>
        <begin position="39"/>
        <end position="49"/>
    </location>
</feature>
<protein>
    <recommendedName>
        <fullName evidence="3">Ubiquinol-cytochrome c chaperone domain-containing protein</fullName>
    </recommendedName>
</protein>
<reference evidence="5" key="1">
    <citation type="submission" date="2015-01" db="EMBL/GenBank/DDBJ databases">
        <title>The Genome Sequence of Cryptococcus gattii MMRL2647.</title>
        <authorList>
            <consortium name="The Broad Institute Genomics Platform"/>
            <person name="Cuomo C."/>
            <person name="Litvintseva A."/>
            <person name="Chen Y."/>
            <person name="Heitman J."/>
            <person name="Sun S."/>
            <person name="Springer D."/>
            <person name="Dromer F."/>
            <person name="Young S."/>
            <person name="Zeng Q."/>
            <person name="Gargeya S."/>
            <person name="Abouelleil A."/>
            <person name="Alvarado L."/>
            <person name="Chapman S.B."/>
            <person name="Gainer-Dewar J."/>
            <person name="Goldberg J."/>
            <person name="Griggs A."/>
            <person name="Gujja S."/>
            <person name="Hansen M."/>
            <person name="Howarth C."/>
            <person name="Imamovic A."/>
            <person name="Larimer J."/>
            <person name="Murphy C."/>
            <person name="Naylor J."/>
            <person name="Pearson M."/>
            <person name="Priest M."/>
            <person name="Roberts A."/>
            <person name="Saif S."/>
            <person name="Shea T."/>
            <person name="Sykes S."/>
            <person name="Wortman J."/>
            <person name="Nusbaum C."/>
            <person name="Birren B."/>
        </authorList>
    </citation>
    <scope>NUCLEOTIDE SEQUENCE [LARGE SCALE GENOMIC DNA]</scope>
    <source>
        <strain evidence="5">IND107</strain>
    </source>
</reference>
<dbReference type="PANTHER" id="PTHR12184">
    <property type="entry name" value="UBIQUINOL-CYTOCHROME C REDUCTASE COMPLEX ASSEMBLY FACTOR 1 FAMILY MEMBER"/>
    <property type="match status" value="1"/>
</dbReference>
<name>A0ABR3BVG6_9TREE</name>
<comment type="similarity">
    <text evidence="1">Belongs to the CBP3 family.</text>
</comment>
<comment type="caution">
    <text evidence="4">The sequence shown here is derived from an EMBL/GenBank/DDBJ whole genome shotgun (WGS) entry which is preliminary data.</text>
</comment>
<dbReference type="GeneID" id="91988634"/>
<evidence type="ECO:0000313" key="4">
    <source>
        <dbReference type="EMBL" id="KAL0252385.1"/>
    </source>
</evidence>
<dbReference type="PANTHER" id="PTHR12184:SF1">
    <property type="entry name" value="UBIQUINOL-CYTOCHROME-C REDUCTASE COMPLEX ASSEMBLY FACTOR 1"/>
    <property type="match status" value="1"/>
</dbReference>
<dbReference type="Proteomes" id="UP000054399">
    <property type="component" value="Unassembled WGS sequence"/>
</dbReference>
<feature type="region of interest" description="Disordered" evidence="2">
    <location>
        <begin position="35"/>
        <end position="76"/>
    </location>
</feature>
<dbReference type="InterPro" id="IPR007129">
    <property type="entry name" value="Ubiqinol_cyt_c_chaperone_CPB3"/>
</dbReference>
<accession>A0ABR3BVG6</accession>
<gene>
    <name evidence="4" type="ORF">I308_101776</name>
</gene>
<proteinExistence type="inferred from homology"/>
<sequence length="352" mass="39981">MRAPALRPLGQLQLRQLNSSIRPLHSAPLLLAAADSHSHSHSNSKKSKTKFLTDRPVKVDRTPSFPPPANPFAPKPEPVHYSDLTLSILWKVNKLLGYNGRRRTTARESGRMMSGIIEAVKHDKAFWYDECDLPKTFHTFFSVHLVYLLITLIRLRALSNHIPNPYSPIPQSALPGQPGTTTPVQRPSLMDRFEDLVSPAHEYKYRQTLLTHFFHIVENEIRLMLGVEITRDSAVQSRMKDYANWWREAQIGMDYVLGLTASENPQERAVADAELASWVWRLIFGRRGEGANGQGELVYPEGEALKEGKELEMAEQVEAIVRFIRREMARLDKISDRDVIAGNVGIFGKVRE</sequence>
<dbReference type="Pfam" id="PF03981">
    <property type="entry name" value="Ubiq_cyt_C_chap"/>
    <property type="match status" value="1"/>
</dbReference>
<evidence type="ECO:0000313" key="5">
    <source>
        <dbReference type="Proteomes" id="UP000054399"/>
    </source>
</evidence>
<evidence type="ECO:0000256" key="1">
    <source>
        <dbReference type="ARBA" id="ARBA00006407"/>
    </source>
</evidence>
<feature type="domain" description="Ubiquinol-cytochrome c chaperone" evidence="3">
    <location>
        <begin position="130"/>
        <end position="344"/>
    </location>
</feature>
<dbReference type="EMBL" id="ATAM02000003">
    <property type="protein sequence ID" value="KAL0252385.1"/>
    <property type="molecule type" value="Genomic_DNA"/>
</dbReference>
<evidence type="ECO:0000259" key="3">
    <source>
        <dbReference type="Pfam" id="PF03981"/>
    </source>
</evidence>
<keyword evidence="5" id="KW-1185">Reference proteome</keyword>
<feature type="compositionally biased region" description="Pro residues" evidence="2">
    <location>
        <begin position="64"/>
        <end position="76"/>
    </location>
</feature>
<organism evidence="4 5">
    <name type="scientific">Cryptococcus tetragattii IND107</name>
    <dbReference type="NCBI Taxonomy" id="1296105"/>
    <lineage>
        <taxon>Eukaryota</taxon>
        <taxon>Fungi</taxon>
        <taxon>Dikarya</taxon>
        <taxon>Basidiomycota</taxon>
        <taxon>Agaricomycotina</taxon>
        <taxon>Tremellomycetes</taxon>
        <taxon>Tremellales</taxon>
        <taxon>Cryptococcaceae</taxon>
        <taxon>Cryptococcus</taxon>
        <taxon>Cryptococcus gattii species complex</taxon>
    </lineage>
</organism>